<name>A0ABU5U8T6_9CYAN</name>
<dbReference type="SUPFAM" id="SSF81606">
    <property type="entry name" value="PP2C-like"/>
    <property type="match status" value="1"/>
</dbReference>
<dbReference type="Pfam" id="PF12773">
    <property type="entry name" value="DZR"/>
    <property type="match status" value="1"/>
</dbReference>
<feature type="domain" description="PPM-type phosphatase" evidence="1">
    <location>
        <begin position="375"/>
        <end position="633"/>
    </location>
</feature>
<gene>
    <name evidence="2" type="ORF">VB620_01205</name>
</gene>
<dbReference type="InterPro" id="IPR036457">
    <property type="entry name" value="PPM-type-like_dom_sf"/>
</dbReference>
<organism evidence="2 3">
    <name type="scientific">Nodularia harveyana UHCC-0300</name>
    <dbReference type="NCBI Taxonomy" id="2974287"/>
    <lineage>
        <taxon>Bacteria</taxon>
        <taxon>Bacillati</taxon>
        <taxon>Cyanobacteriota</taxon>
        <taxon>Cyanophyceae</taxon>
        <taxon>Nostocales</taxon>
        <taxon>Nodulariaceae</taxon>
        <taxon>Nodularia</taxon>
    </lineage>
</organism>
<dbReference type="PROSITE" id="PS51746">
    <property type="entry name" value="PPM_2"/>
    <property type="match status" value="1"/>
</dbReference>
<dbReference type="PANTHER" id="PTHR13832">
    <property type="entry name" value="PROTEIN PHOSPHATASE 2C"/>
    <property type="match status" value="1"/>
</dbReference>
<evidence type="ECO:0000313" key="2">
    <source>
        <dbReference type="EMBL" id="MEA5579955.1"/>
    </source>
</evidence>
<comment type="caution">
    <text evidence="2">The sequence shown here is derived from an EMBL/GenBank/DDBJ whole genome shotgun (WGS) entry which is preliminary data.</text>
</comment>
<dbReference type="Proteomes" id="UP001302120">
    <property type="component" value="Unassembled WGS sequence"/>
</dbReference>
<dbReference type="InterPro" id="IPR025874">
    <property type="entry name" value="DZR"/>
</dbReference>
<dbReference type="InterPro" id="IPR015655">
    <property type="entry name" value="PP2C"/>
</dbReference>
<dbReference type="RefSeq" id="WP_323194295.1">
    <property type="nucleotide sequence ID" value="NZ_JAYGHG010000001.1"/>
</dbReference>
<dbReference type="SMART" id="SM00332">
    <property type="entry name" value="PP2Cc"/>
    <property type="match status" value="1"/>
</dbReference>
<dbReference type="PANTHER" id="PTHR13832:SF827">
    <property type="entry name" value="PROTEIN PHOSPHATASE 1L"/>
    <property type="match status" value="1"/>
</dbReference>
<sequence length="641" mass="71127">MLICPQCTFENPNSNKFCQSCGESLTDRICDECGTEVPVNTLVCHNCGAECGTVWQAIITQLVTGEEIENSTGADDAQNIPGGFLSLSQLTAGSFLESEQRYQLLSPLSAPEENSSQAEICVKVLDCLPYQISPIEAILASQEEDLMISSGEISEISHLAKAYIVLESQTESAIPVIHDAWEKDDMQVLLIEDRSDWQYLLELWQDNTTSTLQLLHYLYEMTQLWTVLETVDCCQSLLNLSNLRLDEDQTLALQRLYSDSSRKSSCEEGELESEQPVTIQALGQVWQELFRQSQRTQFGSIMKVLADLEAGKVETILQLRSLLKEIAAELEAPVTAKAPTTPETILPSDDADDFSAKGDDAPTIMLSMQLSSLDDAGRTDVGRKRNYNEDYFGIVTKINKLDCPQNRALEARCLYILCDGMGGHAGGEIASALAVNTLRQYFEEHWVDNQMPTKDMLCEAVCLANQEIYEVNQQEVRSGTKRMGTTLVMLLIQGTEAAVAHVGDSRLYRLTRKRGLEQITVDHEVGQREMAHGVEASIAYARPDAYQLTQALGPRDQHSINPDAEFFEITEDSLFILVSDGLSDNDLLETYGQNILAPLLRSGANLEQGVTELIDLANQYNGHDNITAILVRAKLRPNMDS</sequence>
<dbReference type="SMART" id="SM00331">
    <property type="entry name" value="PP2C_SIG"/>
    <property type="match status" value="1"/>
</dbReference>
<dbReference type="Gene3D" id="3.60.40.10">
    <property type="entry name" value="PPM-type phosphatase domain"/>
    <property type="match status" value="1"/>
</dbReference>
<dbReference type="InterPro" id="IPR001932">
    <property type="entry name" value="PPM-type_phosphatase-like_dom"/>
</dbReference>
<dbReference type="Pfam" id="PF13672">
    <property type="entry name" value="PP2C_2"/>
    <property type="match status" value="1"/>
</dbReference>
<dbReference type="NCBIfam" id="NF011149">
    <property type="entry name" value="PRK14559.1"/>
    <property type="match status" value="1"/>
</dbReference>
<protein>
    <submittedName>
        <fullName evidence="2">Serine/threonine phosphatase</fullName>
    </submittedName>
</protein>
<reference evidence="2 3" key="1">
    <citation type="submission" date="2023-12" db="EMBL/GenBank/DDBJ databases">
        <title>Baltic Sea Cyanobacteria.</title>
        <authorList>
            <person name="Delbaje E."/>
            <person name="Fewer D.P."/>
            <person name="Shishido T.K."/>
        </authorList>
    </citation>
    <scope>NUCLEOTIDE SEQUENCE [LARGE SCALE GENOMIC DNA]</scope>
    <source>
        <strain evidence="2 3">UHCC-0300</strain>
    </source>
</reference>
<evidence type="ECO:0000259" key="1">
    <source>
        <dbReference type="PROSITE" id="PS51746"/>
    </source>
</evidence>
<keyword evidence="3" id="KW-1185">Reference proteome</keyword>
<accession>A0ABU5U8T6</accession>
<dbReference type="CDD" id="cd00143">
    <property type="entry name" value="PP2Cc"/>
    <property type="match status" value="1"/>
</dbReference>
<dbReference type="EMBL" id="JAYGHG010000001">
    <property type="protein sequence ID" value="MEA5579955.1"/>
    <property type="molecule type" value="Genomic_DNA"/>
</dbReference>
<proteinExistence type="predicted"/>
<evidence type="ECO:0000313" key="3">
    <source>
        <dbReference type="Proteomes" id="UP001302120"/>
    </source>
</evidence>